<evidence type="ECO:0000313" key="1">
    <source>
        <dbReference type="EMBL" id="MBX51626.1"/>
    </source>
</evidence>
<organism evidence="1">
    <name type="scientific">Rhizophora mucronata</name>
    <name type="common">Asiatic mangrove</name>
    <dbReference type="NCBI Taxonomy" id="61149"/>
    <lineage>
        <taxon>Eukaryota</taxon>
        <taxon>Viridiplantae</taxon>
        <taxon>Streptophyta</taxon>
        <taxon>Embryophyta</taxon>
        <taxon>Tracheophyta</taxon>
        <taxon>Spermatophyta</taxon>
        <taxon>Magnoliopsida</taxon>
        <taxon>eudicotyledons</taxon>
        <taxon>Gunneridae</taxon>
        <taxon>Pentapetalae</taxon>
        <taxon>rosids</taxon>
        <taxon>fabids</taxon>
        <taxon>Malpighiales</taxon>
        <taxon>Rhizophoraceae</taxon>
        <taxon>Rhizophora</taxon>
    </lineage>
</organism>
<name>A0A2P2PA34_RHIMU</name>
<accession>A0A2P2PA34</accession>
<sequence length="51" mass="5891">MHFCQPCHLVEIVYKCESCDLSCVKGFPGRSYLIRELFLHLPMHVLLLSSP</sequence>
<proteinExistence type="predicted"/>
<protein>
    <submittedName>
        <fullName evidence="1">Uncharacterized protein</fullName>
    </submittedName>
</protein>
<reference evidence="1" key="1">
    <citation type="submission" date="2018-02" db="EMBL/GenBank/DDBJ databases">
        <title>Rhizophora mucronata_Transcriptome.</title>
        <authorList>
            <person name="Meera S.P."/>
            <person name="Sreeshan A."/>
            <person name="Augustine A."/>
        </authorList>
    </citation>
    <scope>NUCLEOTIDE SEQUENCE</scope>
    <source>
        <tissue evidence="1">Leaf</tissue>
    </source>
</reference>
<dbReference type="AlphaFoldDB" id="A0A2P2PA34"/>
<dbReference type="EMBL" id="GGEC01071142">
    <property type="protein sequence ID" value="MBX51626.1"/>
    <property type="molecule type" value="Transcribed_RNA"/>
</dbReference>